<evidence type="ECO:0000256" key="1">
    <source>
        <dbReference type="ARBA" id="ARBA00006068"/>
    </source>
</evidence>
<dbReference type="Gene3D" id="3.40.630.190">
    <property type="entry name" value="LCP protein"/>
    <property type="match status" value="1"/>
</dbReference>
<dbReference type="PANTHER" id="PTHR33392:SF6">
    <property type="entry name" value="POLYISOPRENYL-TEICHOIC ACID--PEPTIDOGLYCAN TEICHOIC ACID TRANSFERASE TAGU"/>
    <property type="match status" value="1"/>
</dbReference>
<proteinExistence type="inferred from homology"/>
<evidence type="ECO:0000313" key="5">
    <source>
        <dbReference type="Proteomes" id="UP000184447"/>
    </source>
</evidence>
<dbReference type="Pfam" id="PF03816">
    <property type="entry name" value="LytR_cpsA_psr"/>
    <property type="match status" value="1"/>
</dbReference>
<accession>A0A1M5UWK5</accession>
<keyword evidence="2" id="KW-0812">Transmembrane</keyword>
<dbReference type="NCBIfam" id="TIGR00350">
    <property type="entry name" value="lytR_cpsA_psr"/>
    <property type="match status" value="1"/>
</dbReference>
<evidence type="ECO:0000259" key="3">
    <source>
        <dbReference type="Pfam" id="PF03816"/>
    </source>
</evidence>
<dbReference type="RefSeq" id="WP_073338250.1">
    <property type="nucleotide sequence ID" value="NZ_FQXM01000009.1"/>
</dbReference>
<name>A0A1M5UWK5_9CLOT</name>
<gene>
    <name evidence="4" type="ORF">SAMN02745207_01952</name>
</gene>
<dbReference type="Proteomes" id="UP000184447">
    <property type="component" value="Unassembled WGS sequence"/>
</dbReference>
<evidence type="ECO:0000256" key="2">
    <source>
        <dbReference type="SAM" id="Phobius"/>
    </source>
</evidence>
<keyword evidence="5" id="KW-1185">Reference proteome</keyword>
<dbReference type="AlphaFoldDB" id="A0A1M5UWK5"/>
<protein>
    <submittedName>
        <fullName evidence="4">Transcriptional attenuator, LytR family</fullName>
    </submittedName>
</protein>
<dbReference type="OrthoDB" id="9782542at2"/>
<organism evidence="4 5">
    <name type="scientific">Clostridium grantii DSM 8605</name>
    <dbReference type="NCBI Taxonomy" id="1121316"/>
    <lineage>
        <taxon>Bacteria</taxon>
        <taxon>Bacillati</taxon>
        <taxon>Bacillota</taxon>
        <taxon>Clostridia</taxon>
        <taxon>Eubacteriales</taxon>
        <taxon>Clostridiaceae</taxon>
        <taxon>Clostridium</taxon>
    </lineage>
</organism>
<dbReference type="InterPro" id="IPR004474">
    <property type="entry name" value="LytR_CpsA_psr"/>
</dbReference>
<keyword evidence="2" id="KW-1133">Transmembrane helix</keyword>
<comment type="similarity">
    <text evidence="1">Belongs to the LytR/CpsA/Psr (LCP) family.</text>
</comment>
<dbReference type="InterPro" id="IPR050922">
    <property type="entry name" value="LytR/CpsA/Psr_CW_biosynth"/>
</dbReference>
<sequence>MRKNRVITILILIFITSTGGYIFYQYKRINKIINKVEINHSSEILEINEETNKESKKLSIYNFVLFGLDRREKSEDARSDSIIIVTIDEKNNKIKLSSIMRDTYVSIKGHGKSKINHAYAYGGPELAIKTINKNFELNIQEYVAVNFWDVIEIVDLIGGVNVDIHEDEVKHVHGIDKVGNYNLNGSQALDYSRIRYAEGGDYVRTDRQRKILTTMYNKIMNLEDKDKYNLLSQITLNIETSMDNDFILKLASSVISNKITSIEEKRFPLEGEDKKIKGVYYLVTDIEEMNTDMKKFIFN</sequence>
<feature type="transmembrane region" description="Helical" evidence="2">
    <location>
        <begin position="6"/>
        <end position="24"/>
    </location>
</feature>
<dbReference type="EMBL" id="FQXM01000009">
    <property type="protein sequence ID" value="SHH67352.1"/>
    <property type="molecule type" value="Genomic_DNA"/>
</dbReference>
<reference evidence="4 5" key="1">
    <citation type="submission" date="2016-11" db="EMBL/GenBank/DDBJ databases">
        <authorList>
            <person name="Jaros S."/>
            <person name="Januszkiewicz K."/>
            <person name="Wedrychowicz H."/>
        </authorList>
    </citation>
    <scope>NUCLEOTIDE SEQUENCE [LARGE SCALE GENOMIC DNA]</scope>
    <source>
        <strain evidence="4 5">DSM 8605</strain>
    </source>
</reference>
<keyword evidence="2" id="KW-0472">Membrane</keyword>
<feature type="domain" description="Cell envelope-related transcriptional attenuator" evidence="3">
    <location>
        <begin position="78"/>
        <end position="220"/>
    </location>
</feature>
<evidence type="ECO:0000313" key="4">
    <source>
        <dbReference type="EMBL" id="SHH67352.1"/>
    </source>
</evidence>
<dbReference type="STRING" id="1121316.SAMN02745207_01952"/>
<dbReference type="PANTHER" id="PTHR33392">
    <property type="entry name" value="POLYISOPRENYL-TEICHOIC ACID--PEPTIDOGLYCAN TEICHOIC ACID TRANSFERASE TAGU"/>
    <property type="match status" value="1"/>
</dbReference>